<keyword evidence="1" id="KW-0175">Coiled coil</keyword>
<evidence type="ECO:0000256" key="1">
    <source>
        <dbReference type="SAM" id="Coils"/>
    </source>
</evidence>
<dbReference type="Pfam" id="PF10651">
    <property type="entry name" value="BppU_N"/>
    <property type="match status" value="1"/>
</dbReference>
<protein>
    <submittedName>
        <fullName evidence="3">BppU family phage baseplate upper protein</fullName>
    </submittedName>
</protein>
<sequence>MAENKVYKDLGTELEISSAHQNSIDLKGSFSTQDIKTARLIFDIEKDKMPFPLSSLTASVYLKGNNFVLQDTCSVNRELSQVTYILDDDTIKHYGAVQAELYLRYNQGQSLSVHKFHFTIDQALIDQDLDVVYQVYIRDLEDIKVEYIQRFDNLDTELRKMIEKLRAEITTLEGDASALSSKLNTLEQKLIAMDALKKSGDTATGAINNVSESAFNVSCGYLRHYVGLQQAGTIVRIQIGTSSSKWGDYVDVTVGGTEVVINGDLRVNPISTSTTYATGLAPLTATWTKSIIGGVEKPASNTVTLKNLLEFGRNGETPFIRGNANFDGALTFDVANTSATPLFDLNNVTETQSWGRGLGARTSVRTAEIGISGIGKVANSIYLGFGTSPWIKASSLFIENATKKAFLFNEEMETTKGSQAKADKALTDATTKANTAEANSKTYTDSYFASKTIASNLAIYLSDAQSYTWNHANMKKGLYIEVVRYQVGTGSLDYGKFEIFLAKDFIDRNLGKACWLPMPQSINGEKKAVKFTVSGSTGTITGYASNAASPDYSWAVSNLRME</sequence>
<dbReference type="EMBL" id="JAARWW010000005">
    <property type="protein sequence ID" value="MBC2004630.1"/>
    <property type="molecule type" value="Genomic_DNA"/>
</dbReference>
<organism evidence="3 4">
    <name type="scientific">Listeria booriae</name>
    <dbReference type="NCBI Taxonomy" id="1552123"/>
    <lineage>
        <taxon>Bacteria</taxon>
        <taxon>Bacillati</taxon>
        <taxon>Bacillota</taxon>
        <taxon>Bacilli</taxon>
        <taxon>Bacillales</taxon>
        <taxon>Listeriaceae</taxon>
        <taxon>Listeria</taxon>
    </lineage>
</organism>
<evidence type="ECO:0000313" key="4">
    <source>
        <dbReference type="Proteomes" id="UP000546806"/>
    </source>
</evidence>
<name>A0A842D0N2_9LIST</name>
<dbReference type="Gene3D" id="2.60.40.3350">
    <property type="match status" value="1"/>
</dbReference>
<feature type="coiled-coil region" evidence="1">
    <location>
        <begin position="137"/>
        <end position="189"/>
    </location>
</feature>
<dbReference type="Proteomes" id="UP000546806">
    <property type="component" value="Unassembled WGS sequence"/>
</dbReference>
<accession>A0A842D0N2</accession>
<comment type="caution">
    <text evidence="3">The sequence shown here is derived from an EMBL/GenBank/DDBJ whole genome shotgun (WGS) entry which is preliminary data.</text>
</comment>
<proteinExistence type="predicted"/>
<dbReference type="InterPro" id="IPR018913">
    <property type="entry name" value="BppU_N"/>
</dbReference>
<evidence type="ECO:0000259" key="2">
    <source>
        <dbReference type="Pfam" id="PF10651"/>
    </source>
</evidence>
<feature type="domain" description="BppU N-terminal" evidence="2">
    <location>
        <begin position="17"/>
        <end position="146"/>
    </location>
</feature>
<dbReference type="AlphaFoldDB" id="A0A842D0N2"/>
<dbReference type="RefSeq" id="WP_185533640.1">
    <property type="nucleotide sequence ID" value="NZ_JAARWW010000005.1"/>
</dbReference>
<evidence type="ECO:0000313" key="3">
    <source>
        <dbReference type="EMBL" id="MBC2004630.1"/>
    </source>
</evidence>
<gene>
    <name evidence="3" type="ORF">HCA78_12670</name>
</gene>
<reference evidence="3 4" key="1">
    <citation type="submission" date="2020-03" db="EMBL/GenBank/DDBJ databases">
        <title>Soil Listeria distribution.</title>
        <authorList>
            <person name="Liao J."/>
            <person name="Wiedmann M."/>
        </authorList>
    </citation>
    <scope>NUCLEOTIDE SEQUENCE [LARGE SCALE GENOMIC DNA]</scope>
    <source>
        <strain evidence="3 4">FSL L7-0435</strain>
    </source>
</reference>